<dbReference type="PANTHER" id="PTHR15503">
    <property type="entry name" value="LDOC1 RELATED"/>
    <property type="match status" value="1"/>
</dbReference>
<organism evidence="4 5">
    <name type="scientific">Camellia sinensis</name>
    <name type="common">Tea plant</name>
    <name type="synonym">Thea sinensis</name>
    <dbReference type="NCBI Taxonomy" id="4442"/>
    <lineage>
        <taxon>Eukaryota</taxon>
        <taxon>Viridiplantae</taxon>
        <taxon>Streptophyta</taxon>
        <taxon>Embryophyta</taxon>
        <taxon>Tracheophyta</taxon>
        <taxon>Spermatophyta</taxon>
        <taxon>Magnoliopsida</taxon>
        <taxon>eudicotyledons</taxon>
        <taxon>Gunneridae</taxon>
        <taxon>Pentapetalae</taxon>
        <taxon>asterids</taxon>
        <taxon>Ericales</taxon>
        <taxon>Theaceae</taxon>
        <taxon>Camellia</taxon>
    </lineage>
</organism>
<evidence type="ECO:0000256" key="1">
    <source>
        <dbReference type="SAM" id="MobiDB-lite"/>
    </source>
</evidence>
<accession>A0A7J7G598</accession>
<dbReference type="GO" id="GO:0004190">
    <property type="term" value="F:aspartic-type endopeptidase activity"/>
    <property type="evidence" value="ECO:0007669"/>
    <property type="project" value="InterPro"/>
</dbReference>
<keyword evidence="5" id="KW-1185">Reference proteome</keyword>
<evidence type="ECO:0000259" key="2">
    <source>
        <dbReference type="Pfam" id="PF03732"/>
    </source>
</evidence>
<comment type="caution">
    <text evidence="4">The sequence shown here is derived from an EMBL/GenBank/DDBJ whole genome shotgun (WGS) entry which is preliminary data.</text>
</comment>
<dbReference type="Pfam" id="PF08284">
    <property type="entry name" value="RVP_2"/>
    <property type="match status" value="1"/>
</dbReference>
<dbReference type="InterPro" id="IPR021109">
    <property type="entry name" value="Peptidase_aspartic_dom_sf"/>
</dbReference>
<dbReference type="Pfam" id="PF07727">
    <property type="entry name" value="RVT_2"/>
    <property type="match status" value="1"/>
</dbReference>
<dbReference type="AlphaFoldDB" id="A0A7J7G598"/>
<proteinExistence type="predicted"/>
<reference evidence="5" key="1">
    <citation type="journal article" date="2020" name="Nat. Commun.">
        <title>Genome assembly of wild tea tree DASZ reveals pedigree and selection history of tea varieties.</title>
        <authorList>
            <person name="Zhang W."/>
            <person name="Zhang Y."/>
            <person name="Qiu H."/>
            <person name="Guo Y."/>
            <person name="Wan H."/>
            <person name="Zhang X."/>
            <person name="Scossa F."/>
            <person name="Alseekh S."/>
            <person name="Zhang Q."/>
            <person name="Wang P."/>
            <person name="Xu L."/>
            <person name="Schmidt M.H."/>
            <person name="Jia X."/>
            <person name="Li D."/>
            <person name="Zhu A."/>
            <person name="Guo F."/>
            <person name="Chen W."/>
            <person name="Ni D."/>
            <person name="Usadel B."/>
            <person name="Fernie A.R."/>
            <person name="Wen W."/>
        </authorList>
    </citation>
    <scope>NUCLEOTIDE SEQUENCE [LARGE SCALE GENOMIC DNA]</scope>
    <source>
        <strain evidence="5">cv. G240</strain>
    </source>
</reference>
<feature type="compositionally biased region" description="Basic residues" evidence="1">
    <location>
        <begin position="135"/>
        <end position="144"/>
    </location>
</feature>
<feature type="domain" description="Retrotransposon gag" evidence="2">
    <location>
        <begin position="259"/>
        <end position="353"/>
    </location>
</feature>
<dbReference type="InterPro" id="IPR001969">
    <property type="entry name" value="Aspartic_peptidase_AS"/>
</dbReference>
<feature type="compositionally biased region" description="Low complexity" evidence="1">
    <location>
        <begin position="499"/>
        <end position="512"/>
    </location>
</feature>
<dbReference type="EMBL" id="JACBKZ010000014">
    <property type="protein sequence ID" value="KAF5934514.1"/>
    <property type="molecule type" value="Genomic_DNA"/>
</dbReference>
<feature type="domain" description="Reverse transcriptase Ty1/copia-type" evidence="3">
    <location>
        <begin position="2"/>
        <end position="79"/>
    </location>
</feature>
<feature type="compositionally biased region" description="Low complexity" evidence="1">
    <location>
        <begin position="404"/>
        <end position="419"/>
    </location>
</feature>
<gene>
    <name evidence="4" type="ORF">HYC85_030685</name>
</gene>
<protein>
    <recommendedName>
        <fullName evidence="6">Reverse transcriptase Ty1/copia-type domain-containing protein</fullName>
    </recommendedName>
</protein>
<feature type="region of interest" description="Disordered" evidence="1">
    <location>
        <begin position="130"/>
        <end position="149"/>
    </location>
</feature>
<dbReference type="Proteomes" id="UP000593564">
    <property type="component" value="Unassembled WGS sequence"/>
</dbReference>
<dbReference type="InterPro" id="IPR005162">
    <property type="entry name" value="Retrotrans_gag_dom"/>
</dbReference>
<dbReference type="Pfam" id="PF03732">
    <property type="entry name" value="Retrotrans_gag"/>
    <property type="match status" value="1"/>
</dbReference>
<dbReference type="InterPro" id="IPR032567">
    <property type="entry name" value="RTL1-rel"/>
</dbReference>
<evidence type="ECO:0008006" key="6">
    <source>
        <dbReference type="Google" id="ProtNLM"/>
    </source>
</evidence>
<dbReference type="CDD" id="cd00303">
    <property type="entry name" value="retropepsin_like"/>
    <property type="match status" value="1"/>
</dbReference>
<sequence length="774" mass="85482">MALVAYFDLELHQMDVKTAFLNGDIKETIYMVQPENFVSGDPKNMVCKLTKSIYGLKQASRQWYFKFHQILTSYGFETNVVYSDPVYSYWAVAHPYGNIIFRSRHLITAASNRNYSNALGLSLSRNEIRSMSGRGRGRGRRGRPGRQEVPVPEEIPAVQEGVGQANVAEPVGQQAMGALAREIAGAFRESVGILRAENQARDVVADAGPSFLKREFFRSNPDEFVGDPKEPLKADEWLEQTTKTFEMLGIEDEGLKVTLASFQLKGDAGQWWKFTKGRIGGTWEAFVNAFQEKFLSPAVREKLRDQFCQLKQSSSSVAEFEAAFTSLSRFAPELVASEERRCIEFERKLRRGLKLRVGGTMIRDYGRMVDAAAHMEIMMQEEEEGQKGFKRSQDGQSDGRRQKSFNLQQSQSSFSRSTFPVPSASSGERQSGRHYLFQVWPAGPQVSSLSSEGRSAESSIIFGSISEPESGERPATLPGHMKRYCPQLGGTPGASGLRQIQGQQPAQSGQASRANQGASSSQSVQQSYAPRGEQVDQRSSGRVYAITAQDLVPAPSVVRGTFLFCNLVANVLIDTGASHSFVSAAFASVLELELAQLASPICVVSPLGGELILKHGVRGCDIEVDYHRIPFSFVVMPMRGFDVILGMDWLSSYRAVIDCYRQRVTCCTVSGEYFHFLGDRVGNVLPSGYVPRGRSELSGLLANLSISEDDETQVVLPRVVCEYSDVFPEDLVGLPPHREIEFSIDLMPGTAPISMSPYRFAPAELVDSAPGVAR</sequence>
<dbReference type="PANTHER" id="PTHR15503:SF42">
    <property type="entry name" value="ZINC FINGER, CCHC-TYPE, RETROTRANSPOSON GAG DOMAIN, ASPARTIC PEPTIDASE DOMAIN PROTEIN-RELATED"/>
    <property type="match status" value="1"/>
</dbReference>
<dbReference type="PROSITE" id="PS00141">
    <property type="entry name" value="ASP_PROTEASE"/>
    <property type="match status" value="1"/>
</dbReference>
<dbReference type="SUPFAM" id="SSF50630">
    <property type="entry name" value="Acid proteases"/>
    <property type="match status" value="1"/>
</dbReference>
<feature type="compositionally biased region" description="Basic and acidic residues" evidence="1">
    <location>
        <begin position="385"/>
        <end position="401"/>
    </location>
</feature>
<feature type="region of interest" description="Disordered" evidence="1">
    <location>
        <begin position="460"/>
        <end position="536"/>
    </location>
</feature>
<feature type="region of interest" description="Disordered" evidence="1">
    <location>
        <begin position="381"/>
        <end position="430"/>
    </location>
</feature>
<dbReference type="GO" id="GO:0006508">
    <property type="term" value="P:proteolysis"/>
    <property type="evidence" value="ECO:0007669"/>
    <property type="project" value="InterPro"/>
</dbReference>
<evidence type="ECO:0000259" key="3">
    <source>
        <dbReference type="Pfam" id="PF07727"/>
    </source>
</evidence>
<dbReference type="Gene3D" id="2.40.70.10">
    <property type="entry name" value="Acid Proteases"/>
    <property type="match status" value="1"/>
</dbReference>
<evidence type="ECO:0000313" key="5">
    <source>
        <dbReference type="Proteomes" id="UP000593564"/>
    </source>
</evidence>
<name>A0A7J7G598_CAMSI</name>
<evidence type="ECO:0000313" key="4">
    <source>
        <dbReference type="EMBL" id="KAF5934514.1"/>
    </source>
</evidence>
<dbReference type="InterPro" id="IPR013103">
    <property type="entry name" value="RVT_2"/>
</dbReference>
<reference evidence="4 5" key="2">
    <citation type="submission" date="2020-07" db="EMBL/GenBank/DDBJ databases">
        <title>Genome assembly of wild tea tree DASZ reveals pedigree and selection history of tea varieties.</title>
        <authorList>
            <person name="Zhang W."/>
        </authorList>
    </citation>
    <scope>NUCLEOTIDE SEQUENCE [LARGE SCALE GENOMIC DNA]</scope>
    <source>
        <strain evidence="5">cv. G240</strain>
        <tissue evidence="4">Leaf</tissue>
    </source>
</reference>